<reference evidence="1" key="1">
    <citation type="submission" date="2018-05" db="EMBL/GenBank/DDBJ databases">
        <authorList>
            <person name="Lanie J.A."/>
            <person name="Ng W.-L."/>
            <person name="Kazmierczak K.M."/>
            <person name="Andrzejewski T.M."/>
            <person name="Davidsen T.M."/>
            <person name="Wayne K.J."/>
            <person name="Tettelin H."/>
            <person name="Glass J.I."/>
            <person name="Rusch D."/>
            <person name="Podicherti R."/>
            <person name="Tsui H.-C.T."/>
            <person name="Winkler M.E."/>
        </authorList>
    </citation>
    <scope>NUCLEOTIDE SEQUENCE</scope>
</reference>
<organism evidence="1">
    <name type="scientific">marine metagenome</name>
    <dbReference type="NCBI Taxonomy" id="408172"/>
    <lineage>
        <taxon>unclassified sequences</taxon>
        <taxon>metagenomes</taxon>
        <taxon>ecological metagenomes</taxon>
    </lineage>
</organism>
<name>A0A381RBE8_9ZZZZ</name>
<dbReference type="EMBL" id="UINC01001775">
    <property type="protein sequence ID" value="SUZ88544.1"/>
    <property type="molecule type" value="Genomic_DNA"/>
</dbReference>
<proteinExistence type="predicted"/>
<evidence type="ECO:0000313" key="1">
    <source>
        <dbReference type="EMBL" id="SUZ88544.1"/>
    </source>
</evidence>
<protein>
    <submittedName>
        <fullName evidence="1">Uncharacterized protein</fullName>
    </submittedName>
</protein>
<sequence>MSHNPGLSITALVRSIPRRLFSNIFPSFGEIALMVFQDNSHVDNGQGSSGGGFDYAYRKLRLRKSNP</sequence>
<accession>A0A381RBE8</accession>
<gene>
    <name evidence="1" type="ORF">METZ01_LOCUS41398</name>
</gene>
<dbReference type="AlphaFoldDB" id="A0A381RBE8"/>